<dbReference type="GO" id="GO:0003676">
    <property type="term" value="F:nucleic acid binding"/>
    <property type="evidence" value="ECO:0007669"/>
    <property type="project" value="InterPro"/>
</dbReference>
<dbReference type="Proteomes" id="UP000325081">
    <property type="component" value="Unassembled WGS sequence"/>
</dbReference>
<feature type="domain" description="CCHC-type" evidence="3">
    <location>
        <begin position="2"/>
        <end position="15"/>
    </location>
</feature>
<dbReference type="PROSITE" id="PS50158">
    <property type="entry name" value="ZF_CCHC"/>
    <property type="match status" value="1"/>
</dbReference>
<dbReference type="InterPro" id="IPR001878">
    <property type="entry name" value="Znf_CCHC"/>
</dbReference>
<evidence type="ECO:0000256" key="2">
    <source>
        <dbReference type="SAM" id="MobiDB-lite"/>
    </source>
</evidence>
<comment type="caution">
    <text evidence="4">The sequence shown here is derived from an EMBL/GenBank/DDBJ whole genome shotgun (WGS) entry which is preliminary data.</text>
</comment>
<evidence type="ECO:0000259" key="3">
    <source>
        <dbReference type="PROSITE" id="PS50158"/>
    </source>
</evidence>
<evidence type="ECO:0000256" key="1">
    <source>
        <dbReference type="PROSITE-ProRule" id="PRU00047"/>
    </source>
</evidence>
<sequence>MCFYCGKVGHIEKGCGLRIYDVVHQSLKEGQYGEWMKAAEGLQGLSWNSNSSPGLDGDQPSSQFRETTAMNQSPTSNRDSPGLALSSVPKNISSPHLEVKVSKQGEGSSTGNNDKEMMPYEPSMERVIS</sequence>
<organism evidence="4 5">
    <name type="scientific">Striga asiatica</name>
    <name type="common">Asiatic witchweed</name>
    <name type="synonym">Buchnera asiatica</name>
    <dbReference type="NCBI Taxonomy" id="4170"/>
    <lineage>
        <taxon>Eukaryota</taxon>
        <taxon>Viridiplantae</taxon>
        <taxon>Streptophyta</taxon>
        <taxon>Embryophyta</taxon>
        <taxon>Tracheophyta</taxon>
        <taxon>Spermatophyta</taxon>
        <taxon>Magnoliopsida</taxon>
        <taxon>eudicotyledons</taxon>
        <taxon>Gunneridae</taxon>
        <taxon>Pentapetalae</taxon>
        <taxon>asterids</taxon>
        <taxon>lamiids</taxon>
        <taxon>Lamiales</taxon>
        <taxon>Orobanchaceae</taxon>
        <taxon>Buchnereae</taxon>
        <taxon>Striga</taxon>
    </lineage>
</organism>
<accession>A0A5A7R052</accession>
<feature type="compositionally biased region" description="Polar residues" evidence="2">
    <location>
        <begin position="46"/>
        <end position="79"/>
    </location>
</feature>
<keyword evidence="1" id="KW-0862">Zinc</keyword>
<dbReference type="GO" id="GO:0008270">
    <property type="term" value="F:zinc ion binding"/>
    <property type="evidence" value="ECO:0007669"/>
    <property type="project" value="UniProtKB-KW"/>
</dbReference>
<dbReference type="OrthoDB" id="914114at2759"/>
<proteinExistence type="predicted"/>
<evidence type="ECO:0000313" key="5">
    <source>
        <dbReference type="Proteomes" id="UP000325081"/>
    </source>
</evidence>
<gene>
    <name evidence="4" type="ORF">STAS_28053</name>
</gene>
<dbReference type="AlphaFoldDB" id="A0A5A7R052"/>
<keyword evidence="1" id="KW-0863">Zinc-finger</keyword>
<reference evidence="5" key="1">
    <citation type="journal article" date="2019" name="Curr. Biol.">
        <title>Genome Sequence of Striga asiatica Provides Insight into the Evolution of Plant Parasitism.</title>
        <authorList>
            <person name="Yoshida S."/>
            <person name="Kim S."/>
            <person name="Wafula E.K."/>
            <person name="Tanskanen J."/>
            <person name="Kim Y.M."/>
            <person name="Honaas L."/>
            <person name="Yang Z."/>
            <person name="Spallek T."/>
            <person name="Conn C.E."/>
            <person name="Ichihashi Y."/>
            <person name="Cheong K."/>
            <person name="Cui S."/>
            <person name="Der J.P."/>
            <person name="Gundlach H."/>
            <person name="Jiao Y."/>
            <person name="Hori C."/>
            <person name="Ishida J.K."/>
            <person name="Kasahara H."/>
            <person name="Kiba T."/>
            <person name="Kim M.S."/>
            <person name="Koo N."/>
            <person name="Laohavisit A."/>
            <person name="Lee Y.H."/>
            <person name="Lumba S."/>
            <person name="McCourt P."/>
            <person name="Mortimer J.C."/>
            <person name="Mutuku J.M."/>
            <person name="Nomura T."/>
            <person name="Sasaki-Sekimoto Y."/>
            <person name="Seto Y."/>
            <person name="Wang Y."/>
            <person name="Wakatake T."/>
            <person name="Sakakibara H."/>
            <person name="Demura T."/>
            <person name="Yamaguchi S."/>
            <person name="Yoneyama K."/>
            <person name="Manabe R.I."/>
            <person name="Nelson D.C."/>
            <person name="Schulman A.H."/>
            <person name="Timko M.P."/>
            <person name="dePamphilis C.W."/>
            <person name="Choi D."/>
            <person name="Shirasu K."/>
        </authorList>
    </citation>
    <scope>NUCLEOTIDE SEQUENCE [LARGE SCALE GENOMIC DNA]</scope>
    <source>
        <strain evidence="5">cv. UVA1</strain>
    </source>
</reference>
<name>A0A5A7R052_STRAF</name>
<keyword evidence="5" id="KW-1185">Reference proteome</keyword>
<protein>
    <submittedName>
        <fullName evidence="4">Gag-pol polyprotein</fullName>
    </submittedName>
</protein>
<dbReference type="EMBL" id="BKCP01009403">
    <property type="protein sequence ID" value="GER50736.1"/>
    <property type="molecule type" value="Genomic_DNA"/>
</dbReference>
<evidence type="ECO:0000313" key="4">
    <source>
        <dbReference type="EMBL" id="GER50736.1"/>
    </source>
</evidence>
<keyword evidence="1" id="KW-0479">Metal-binding</keyword>
<feature type="region of interest" description="Disordered" evidence="2">
    <location>
        <begin position="46"/>
        <end position="129"/>
    </location>
</feature>